<gene>
    <name evidence="1" type="ORF">PXEA_LOCUS29972</name>
</gene>
<evidence type="ECO:0000313" key="1">
    <source>
        <dbReference type="EMBL" id="VEL36532.1"/>
    </source>
</evidence>
<comment type="caution">
    <text evidence="1">The sequence shown here is derived from an EMBL/GenBank/DDBJ whole genome shotgun (WGS) entry which is preliminary data.</text>
</comment>
<name>A0A448XHB6_9PLAT</name>
<reference evidence="1" key="1">
    <citation type="submission" date="2018-11" db="EMBL/GenBank/DDBJ databases">
        <authorList>
            <consortium name="Pathogen Informatics"/>
        </authorList>
    </citation>
    <scope>NUCLEOTIDE SEQUENCE</scope>
</reference>
<evidence type="ECO:0000313" key="2">
    <source>
        <dbReference type="Proteomes" id="UP000784294"/>
    </source>
</evidence>
<organism evidence="1 2">
    <name type="scientific">Protopolystoma xenopodis</name>
    <dbReference type="NCBI Taxonomy" id="117903"/>
    <lineage>
        <taxon>Eukaryota</taxon>
        <taxon>Metazoa</taxon>
        <taxon>Spiralia</taxon>
        <taxon>Lophotrochozoa</taxon>
        <taxon>Platyhelminthes</taxon>
        <taxon>Monogenea</taxon>
        <taxon>Polyopisthocotylea</taxon>
        <taxon>Polystomatidea</taxon>
        <taxon>Polystomatidae</taxon>
        <taxon>Protopolystoma</taxon>
    </lineage>
</organism>
<keyword evidence="2" id="KW-1185">Reference proteome</keyword>
<accession>A0A448XHB6</accession>
<dbReference type="EMBL" id="CAAALY010252479">
    <property type="protein sequence ID" value="VEL36532.1"/>
    <property type="molecule type" value="Genomic_DNA"/>
</dbReference>
<dbReference type="Proteomes" id="UP000784294">
    <property type="component" value="Unassembled WGS sequence"/>
</dbReference>
<proteinExistence type="predicted"/>
<protein>
    <submittedName>
        <fullName evidence="1">Uncharacterized protein</fullName>
    </submittedName>
</protein>
<dbReference type="AlphaFoldDB" id="A0A448XHB6"/>
<sequence>MNVPVKPIDSWSRGIRRRLRMEPTVESLHPLLSLEMEHPLIVCLKCECPLVLDCGNRMRLFIDYFYHVIRSPDCLFRNLASCGCQGNLYLDSTIQLLVKETSEADPLTERVLNNCGISPSALGCPRFRKRGNVPRPRFNFGNDHADNGPRTGYFNVYRANSNSLTVLSGRESMSR</sequence>